<evidence type="ECO:0000256" key="5">
    <source>
        <dbReference type="SAM" id="Coils"/>
    </source>
</evidence>
<keyword evidence="4" id="KW-0378">Hydrolase</keyword>
<dbReference type="SUPFAM" id="SSF50630">
    <property type="entry name" value="Acid proteases"/>
    <property type="match status" value="1"/>
</dbReference>
<feature type="domain" description="Reverse transcriptase" evidence="7">
    <location>
        <begin position="1309"/>
        <end position="1379"/>
    </location>
</feature>
<dbReference type="Pfam" id="PF00078">
    <property type="entry name" value="RVT_1"/>
    <property type="match status" value="1"/>
</dbReference>
<reference evidence="9" key="2">
    <citation type="submission" date="2015-08" db="UniProtKB">
        <authorList>
            <consortium name="WormBaseParasite"/>
        </authorList>
    </citation>
    <scope>IDENTIFICATION</scope>
</reference>
<dbReference type="WBParaSite" id="SVE_0597700.1">
    <property type="protein sequence ID" value="SVE_0597700.1"/>
    <property type="gene ID" value="SVE_0597700"/>
</dbReference>
<feature type="compositionally biased region" description="Basic residues" evidence="6">
    <location>
        <begin position="341"/>
        <end position="357"/>
    </location>
</feature>
<accession>A0A0K0FAX1</accession>
<evidence type="ECO:0000313" key="9">
    <source>
        <dbReference type="WBParaSite" id="SVE_0597700.1"/>
    </source>
</evidence>
<proteinExistence type="predicted"/>
<dbReference type="Gene3D" id="2.40.70.10">
    <property type="entry name" value="Acid Proteases"/>
    <property type="match status" value="1"/>
</dbReference>
<dbReference type="PANTHER" id="PTHR37984">
    <property type="entry name" value="PROTEIN CBG26694"/>
    <property type="match status" value="1"/>
</dbReference>
<feature type="region of interest" description="Disordered" evidence="6">
    <location>
        <begin position="592"/>
        <end position="625"/>
    </location>
</feature>
<keyword evidence="3" id="KW-0540">Nuclease</keyword>
<dbReference type="SUPFAM" id="SSF56672">
    <property type="entry name" value="DNA/RNA polymerases"/>
    <property type="match status" value="1"/>
</dbReference>
<feature type="coiled-coil region" evidence="5">
    <location>
        <begin position="818"/>
        <end position="845"/>
    </location>
</feature>
<dbReference type="InterPro" id="IPR043128">
    <property type="entry name" value="Rev_trsase/Diguanyl_cyclase"/>
</dbReference>
<sequence>MQDAPNYGEKDGVDAACFIRKQHSTAAAELSLRFANFDAIFSIRSAQWKDKQRLLTIRRIATAEKKMIETQGNELAELLVLCEVPEERDVRLPVIWSTRKADPLHDEISKTVLGYIQKGVVLQSFTKESDSEFCKWKDKLLNFLSCITTTGYAFEIASEVCVKFIDLFIPESSEAYRFLAQVRPMFADETGKLNIGTQLPALLEAVYLQMRSSASKSRNQMLSKKPYWDRRHDIMIKFIRKYKKYLQRRFDVQSIDAYLNDNPALMKAEVMNFCDAVPHIIRKEARIELGRDWRWNEFTNHFVEAESSLAYHNPNYKIKKDDEARYIDKTPDKPKYDNNKNHNRKNNYNKSSNHRNHNNNYEKNKHKNNYTKHNGDNNNYGNGGNCERNNAKSNNNNSKNNKPFIKGKGSKNGKQHSGKFQVNSVEEASMAEYVNKLVLTSLANAKYNMTLMMACIMLILVPLTSGHLPPSYEVEPCDQPMAPAFYNFARWDATKVKAAQFRVIPPACFPVGRYETYGILMHNMLIQEKPGHKISEIVFKKNRIKACDYSNLYVSTNGIWYDRAPEQGPSVTSTAQRFIEIAKAYNAKCKPKKTTGAKAPKMSENSKKSDDESSTISEASIGSQKAAKPLSAESFKLPVYGSNKKVNNLRSSGEEYEAEAKIQFNGLQRYAIGLEEAIAEIDSRVKKFRKILKEQLIAKDAELKKTQTNRRNDKNQQKQKLQKKNDRIRDEVSAHRSTQEQLTKCLEERNQFELDLLTEKSKTKTCLDEKKAIEEITNKRQTLLAQLTQEKDKVPPSVHNDELNKCLDEKNKMSEIHLQEKNDLRKKYNDDISELNNKLTSTIQEVKKYGSLRTNIFQNIKTITQEILNIHRIPKGTACIHKEAFINRLNNVENIIDTTQELEYINTNDLRKQIQPNKNNDQSIARLRTPQHVVNSPFGPGGSGIPLVQRDPKYSRIQEYPVFNITEFKNKTLLPTVDIKICDVEFKTLVDTGAAINMISKTVANALNLEIHDSKVAAVSASGHDIKINGYTNVDIIYRGEKYNVRFEICSIPLRYDIVLGYKTIKHIEIVNIFLNDKLLNNKNSIFTEDEIKIKPNSCTIFHVTLKNKNMNNTDVSVKIDKYWKETNMLLTMEQLCKIHDNKVPIVVVNAGKNPVQIAKNTYIGDVFAIEEIDKHTLRVHSEEIIPEDADWEESLPPYPHSSAPLTKEEFEIIITSSNMSKKGHKELIKILWRNRLAFHEFDGKSGLYNGLQRMKIDLKNTDDIPKKIKPARMSREKENEISKQITDMLANDMIEPSRSPYLSRVVLVRKKDQQWRFLVDFRYTNSLMKQQSHVIPRIDRITTKAAGKRFYTSFDLKAGFHQILLDDNSKQIAAFVTQEGMF</sequence>
<evidence type="ECO:0000259" key="7">
    <source>
        <dbReference type="Pfam" id="PF00078"/>
    </source>
</evidence>
<dbReference type="PANTHER" id="PTHR37984:SF5">
    <property type="entry name" value="PROTEIN NYNRIN-LIKE"/>
    <property type="match status" value="1"/>
</dbReference>
<dbReference type="Gene3D" id="3.10.10.10">
    <property type="entry name" value="HIV Type 1 Reverse Transcriptase, subunit A, domain 1"/>
    <property type="match status" value="1"/>
</dbReference>
<dbReference type="CDD" id="cd01647">
    <property type="entry name" value="RT_LTR"/>
    <property type="match status" value="1"/>
</dbReference>
<feature type="compositionally biased region" description="Basic residues" evidence="6">
    <location>
        <begin position="408"/>
        <end position="417"/>
    </location>
</feature>
<keyword evidence="4" id="KW-0255">Endonuclease</keyword>
<organism evidence="8 9">
    <name type="scientific">Strongyloides venezuelensis</name>
    <name type="common">Threadworm</name>
    <dbReference type="NCBI Taxonomy" id="75913"/>
    <lineage>
        <taxon>Eukaryota</taxon>
        <taxon>Metazoa</taxon>
        <taxon>Ecdysozoa</taxon>
        <taxon>Nematoda</taxon>
        <taxon>Chromadorea</taxon>
        <taxon>Rhabditida</taxon>
        <taxon>Tylenchina</taxon>
        <taxon>Panagrolaimomorpha</taxon>
        <taxon>Strongyloidoidea</taxon>
        <taxon>Strongyloididae</taxon>
        <taxon>Strongyloides</taxon>
    </lineage>
</organism>
<evidence type="ECO:0000256" key="6">
    <source>
        <dbReference type="SAM" id="MobiDB-lite"/>
    </source>
</evidence>
<dbReference type="Gene3D" id="3.30.70.270">
    <property type="match status" value="1"/>
</dbReference>
<evidence type="ECO:0000256" key="1">
    <source>
        <dbReference type="ARBA" id="ARBA00022679"/>
    </source>
</evidence>
<dbReference type="Proteomes" id="UP000035680">
    <property type="component" value="Unassembled WGS sequence"/>
</dbReference>
<reference evidence="8" key="1">
    <citation type="submission" date="2014-07" db="EMBL/GenBank/DDBJ databases">
        <authorList>
            <person name="Martin A.A"/>
            <person name="De Silva N."/>
        </authorList>
    </citation>
    <scope>NUCLEOTIDE SEQUENCE</scope>
</reference>
<feature type="region of interest" description="Disordered" evidence="6">
    <location>
        <begin position="703"/>
        <end position="739"/>
    </location>
</feature>
<dbReference type="InterPro" id="IPR050951">
    <property type="entry name" value="Retrovirus_Pol_polyprotein"/>
</dbReference>
<dbReference type="STRING" id="75913.A0A0K0FAX1"/>
<dbReference type="CDD" id="cd00303">
    <property type="entry name" value="retropepsin_like"/>
    <property type="match status" value="1"/>
</dbReference>
<feature type="compositionally biased region" description="Basic and acidic residues" evidence="6">
    <location>
        <begin position="723"/>
        <end position="738"/>
    </location>
</feature>
<feature type="compositionally biased region" description="Low complexity" evidence="6">
    <location>
        <begin position="376"/>
        <end position="402"/>
    </location>
</feature>
<keyword evidence="1" id="KW-0808">Transferase</keyword>
<dbReference type="InterPro" id="IPR000477">
    <property type="entry name" value="RT_dom"/>
</dbReference>
<evidence type="ECO:0000256" key="2">
    <source>
        <dbReference type="ARBA" id="ARBA00022695"/>
    </source>
</evidence>
<dbReference type="GO" id="GO:0004519">
    <property type="term" value="F:endonuclease activity"/>
    <property type="evidence" value="ECO:0007669"/>
    <property type="project" value="UniProtKB-KW"/>
</dbReference>
<dbReference type="InterPro" id="IPR043502">
    <property type="entry name" value="DNA/RNA_pol_sf"/>
</dbReference>
<keyword evidence="8" id="KW-1185">Reference proteome</keyword>
<feature type="compositionally biased region" description="Basic and acidic residues" evidence="6">
    <location>
        <begin position="703"/>
        <end position="716"/>
    </location>
</feature>
<feature type="compositionally biased region" description="Basic and acidic residues" evidence="6">
    <location>
        <begin position="322"/>
        <end position="340"/>
    </location>
</feature>
<dbReference type="InterPro" id="IPR021109">
    <property type="entry name" value="Peptidase_aspartic_dom_sf"/>
</dbReference>
<evidence type="ECO:0000313" key="8">
    <source>
        <dbReference type="Proteomes" id="UP000035680"/>
    </source>
</evidence>
<keyword evidence="5" id="KW-0175">Coiled coil</keyword>
<evidence type="ECO:0000256" key="3">
    <source>
        <dbReference type="ARBA" id="ARBA00022722"/>
    </source>
</evidence>
<keyword evidence="2" id="KW-0548">Nucleotidyltransferase</keyword>
<feature type="region of interest" description="Disordered" evidence="6">
    <location>
        <begin position="322"/>
        <end position="418"/>
    </location>
</feature>
<dbReference type="GO" id="GO:0016779">
    <property type="term" value="F:nucleotidyltransferase activity"/>
    <property type="evidence" value="ECO:0007669"/>
    <property type="project" value="UniProtKB-KW"/>
</dbReference>
<evidence type="ECO:0000256" key="4">
    <source>
        <dbReference type="ARBA" id="ARBA00022759"/>
    </source>
</evidence>
<protein>
    <submittedName>
        <fullName evidence="9">Reverse transcriptase domain-containing protein</fullName>
    </submittedName>
</protein>
<name>A0A0K0FAX1_STRVS</name>